<dbReference type="NCBIfam" id="NF034186">
    <property type="entry name" value="PRK14891.1-1"/>
    <property type="match status" value="1"/>
</dbReference>
<dbReference type="InterPro" id="IPR000988">
    <property type="entry name" value="Ribosomal_eL24-rel_N"/>
</dbReference>
<evidence type="ECO:0000256" key="9">
    <source>
        <dbReference type="ARBA" id="ARBA00062681"/>
    </source>
</evidence>
<dbReference type="GO" id="GO:0005840">
    <property type="term" value="C:ribosome"/>
    <property type="evidence" value="ECO:0007669"/>
    <property type="project" value="UniProtKB-KW"/>
</dbReference>
<dbReference type="InterPro" id="IPR055345">
    <property type="entry name" value="Ribosomal_eL24-rel_arc"/>
</dbReference>
<feature type="binding site" evidence="10">
    <location>
        <position position="41"/>
    </location>
    <ligand>
        <name>Zn(2+)</name>
        <dbReference type="ChEBI" id="CHEBI:29105"/>
    </ligand>
</feature>
<dbReference type="GO" id="GO:0003735">
    <property type="term" value="F:structural constituent of ribosome"/>
    <property type="evidence" value="ECO:0007669"/>
    <property type="project" value="InterPro"/>
</dbReference>
<gene>
    <name evidence="10" type="primary">rpl24e</name>
    <name evidence="12" type="ORF">T478_1230</name>
</gene>
<evidence type="ECO:0000313" key="13">
    <source>
        <dbReference type="Proteomes" id="UP000030944"/>
    </source>
</evidence>
<dbReference type="InterPro" id="IPR056366">
    <property type="entry name" value="Ribosomal_eL24"/>
</dbReference>
<keyword evidence="7 10" id="KW-0689">Ribosomal protein</keyword>
<dbReference type="FunFam" id="2.30.170.20:FF:000001">
    <property type="entry name" value="probable ribosome biogenesis protein RLP24"/>
    <property type="match status" value="1"/>
</dbReference>
<dbReference type="HOGENOM" id="CLU_190191_0_0_2"/>
<keyword evidence="4 10" id="KW-0863">Zinc-finger</keyword>
<dbReference type="Gene3D" id="2.30.170.20">
    <property type="entry name" value="Ribosomal protein L24e"/>
    <property type="match status" value="1"/>
</dbReference>
<comment type="subunit">
    <text evidence="9 10">Part of the 50S ribosomal subunit. Forms a cluster with proteins L3 and L14.</text>
</comment>
<comment type="cofactor">
    <cofactor evidence="10">
        <name>Zn(2+)</name>
        <dbReference type="ChEBI" id="CHEBI:29105"/>
    </cofactor>
    <text evidence="10">Binds 1 zinc ion per subunit.</text>
</comment>
<evidence type="ECO:0000256" key="5">
    <source>
        <dbReference type="ARBA" id="ARBA00022833"/>
    </source>
</evidence>
<dbReference type="HAMAP" id="MF_00773">
    <property type="entry name" value="Ribosomal_eL24"/>
    <property type="match status" value="1"/>
</dbReference>
<dbReference type="InterPro" id="IPR038630">
    <property type="entry name" value="L24e/L24_sf"/>
</dbReference>
<reference evidence="12 13" key="1">
    <citation type="journal article" date="2015" name="Proc. Natl. Acad. Sci. U.S.A.">
        <title>Genomic and proteomic characterization of "Candidatus Nitrosopelagicus brevis": An ammonia-oxidizing archaeon from the open ocean.</title>
        <authorList>
            <person name="Santoro A.E."/>
            <person name="Dupont C.L."/>
            <person name="Richter R.A."/>
            <person name="Craig M.T."/>
            <person name="Carini P."/>
            <person name="McIlvin M.R."/>
            <person name="Yang Y."/>
            <person name="Orsi W.D."/>
            <person name="Moran D.M."/>
            <person name="Saito M.A."/>
        </authorList>
    </citation>
    <scope>NUCLEOTIDE SEQUENCE [LARGE SCALE GENOMIC DNA]</scope>
    <source>
        <strain evidence="13">V2</strain>
    </source>
</reference>
<accession>A0A0A7UZE7</accession>
<evidence type="ECO:0000256" key="3">
    <source>
        <dbReference type="ARBA" id="ARBA00022730"/>
    </source>
</evidence>
<dbReference type="GO" id="GO:0008270">
    <property type="term" value="F:zinc ion binding"/>
    <property type="evidence" value="ECO:0007669"/>
    <property type="project" value="UniProtKB-UniRule"/>
</dbReference>
<comment type="function">
    <text evidence="10">Binds to the 23S rRNA.</text>
</comment>
<evidence type="ECO:0000256" key="8">
    <source>
        <dbReference type="ARBA" id="ARBA00023274"/>
    </source>
</evidence>
<dbReference type="InterPro" id="IPR011017">
    <property type="entry name" value="TRASH_dom"/>
</dbReference>
<dbReference type="KEGG" id="nbv:T478_1230"/>
<evidence type="ECO:0000259" key="11">
    <source>
        <dbReference type="SMART" id="SM00746"/>
    </source>
</evidence>
<dbReference type="Proteomes" id="UP000030944">
    <property type="component" value="Chromosome"/>
</dbReference>
<feature type="binding site" evidence="10">
    <location>
        <position position="37"/>
    </location>
    <ligand>
        <name>Zn(2+)</name>
        <dbReference type="ChEBI" id="CHEBI:29105"/>
    </ligand>
</feature>
<feature type="domain" description="TRASH" evidence="11">
    <location>
        <begin position="11"/>
        <end position="49"/>
    </location>
</feature>
<dbReference type="STRING" id="1410606.T478_1230"/>
<comment type="similarity">
    <text evidence="1 10">Belongs to the eukaryotic ribosomal protein eL24 family.</text>
</comment>
<keyword evidence="8 10" id="KW-0687">Ribonucleoprotein</keyword>
<evidence type="ECO:0000256" key="2">
    <source>
        <dbReference type="ARBA" id="ARBA00022723"/>
    </source>
</evidence>
<keyword evidence="3 10" id="KW-0699">rRNA-binding</keyword>
<keyword evidence="2 10" id="KW-0479">Metal-binding</keyword>
<dbReference type="AlphaFoldDB" id="A0A0A7UZE7"/>
<dbReference type="EMBL" id="CP007026">
    <property type="protein sequence ID" value="AJA92107.1"/>
    <property type="molecule type" value="Genomic_DNA"/>
</dbReference>
<dbReference type="GO" id="GO:1990904">
    <property type="term" value="C:ribonucleoprotein complex"/>
    <property type="evidence" value="ECO:0007669"/>
    <property type="project" value="UniProtKB-KW"/>
</dbReference>
<feature type="binding site" evidence="10">
    <location>
        <position position="11"/>
    </location>
    <ligand>
        <name>Zn(2+)</name>
        <dbReference type="ChEBI" id="CHEBI:29105"/>
    </ligand>
</feature>
<dbReference type="PANTHER" id="PTHR10792">
    <property type="entry name" value="60S RIBOSOMAL PROTEIN L24"/>
    <property type="match status" value="1"/>
</dbReference>
<evidence type="ECO:0000256" key="10">
    <source>
        <dbReference type="HAMAP-Rule" id="MF_00773"/>
    </source>
</evidence>
<organism evidence="12 13">
    <name type="scientific">Candidatus Nitrosopelagicus brevis</name>
    <dbReference type="NCBI Taxonomy" id="1410606"/>
    <lineage>
        <taxon>Archaea</taxon>
        <taxon>Nitrososphaerota</taxon>
    </lineage>
</organism>
<dbReference type="Pfam" id="PF01246">
    <property type="entry name" value="Ribosomal_L24e"/>
    <property type="match status" value="1"/>
</dbReference>
<evidence type="ECO:0000256" key="4">
    <source>
        <dbReference type="ARBA" id="ARBA00022771"/>
    </source>
</evidence>
<dbReference type="GO" id="GO:0019843">
    <property type="term" value="F:rRNA binding"/>
    <property type="evidence" value="ECO:0007669"/>
    <property type="project" value="UniProtKB-UniRule"/>
</dbReference>
<keyword evidence="5 10" id="KW-0862">Zinc</keyword>
<name>A0A0A7UZE7_9ARCH</name>
<dbReference type="PANTHER" id="PTHR10792:SF1">
    <property type="entry name" value="RIBOSOMAL PROTEIN L24"/>
    <property type="match status" value="1"/>
</dbReference>
<evidence type="ECO:0000256" key="6">
    <source>
        <dbReference type="ARBA" id="ARBA00022884"/>
    </source>
</evidence>
<dbReference type="CDD" id="cd00472">
    <property type="entry name" value="Ribosomal_L24e_L24"/>
    <property type="match status" value="1"/>
</dbReference>
<sequence>MIIMSLLVKPCSFCDRPVAKGTGTMFVKNDGTVLWFCSAKCKKNYMTLKRDPRKFKWTNKYVKGGIKQKK</sequence>
<feature type="binding site" evidence="10">
    <location>
        <position position="14"/>
    </location>
    <ligand>
        <name>Zn(2+)</name>
        <dbReference type="ChEBI" id="CHEBI:29105"/>
    </ligand>
</feature>
<evidence type="ECO:0000313" key="12">
    <source>
        <dbReference type="EMBL" id="AJA92107.1"/>
    </source>
</evidence>
<dbReference type="SUPFAM" id="SSF57716">
    <property type="entry name" value="Glucocorticoid receptor-like (DNA-binding domain)"/>
    <property type="match status" value="1"/>
</dbReference>
<evidence type="ECO:0000256" key="1">
    <source>
        <dbReference type="ARBA" id="ARBA00005647"/>
    </source>
</evidence>
<evidence type="ECO:0000256" key="7">
    <source>
        <dbReference type="ARBA" id="ARBA00022980"/>
    </source>
</evidence>
<dbReference type="SMART" id="SM00746">
    <property type="entry name" value="TRASH"/>
    <property type="match status" value="1"/>
</dbReference>
<protein>
    <recommendedName>
        <fullName evidence="10">Large ribosomal subunit protein eL24</fullName>
    </recommendedName>
</protein>
<feature type="zinc finger region" description="C4-type" evidence="10">
    <location>
        <begin position="11"/>
        <end position="41"/>
    </location>
</feature>
<proteinExistence type="inferred from homology"/>
<keyword evidence="6 10" id="KW-0694">RNA-binding</keyword>
<dbReference type="GO" id="GO:0006412">
    <property type="term" value="P:translation"/>
    <property type="evidence" value="ECO:0007669"/>
    <property type="project" value="UniProtKB-UniRule"/>
</dbReference>